<evidence type="ECO:0000313" key="1">
    <source>
        <dbReference type="EMBL" id="RQD89918.1"/>
    </source>
</evidence>
<comment type="caution">
    <text evidence="1">The sequence shown here is derived from an EMBL/GenBank/DDBJ whole genome shotgun (WGS) entry which is preliminary data.</text>
</comment>
<protein>
    <submittedName>
        <fullName evidence="1">Uncharacterized protein</fullName>
    </submittedName>
</protein>
<feature type="non-terminal residue" evidence="1">
    <location>
        <position position="1"/>
    </location>
</feature>
<accession>A0A3R7XIW4</accession>
<evidence type="ECO:0000313" key="2">
    <source>
        <dbReference type="Proteomes" id="UP000284763"/>
    </source>
</evidence>
<sequence>VIDLVQNAGVKIDIIGKVVHEKSSKIIIDGETKDFTPQFRESAYTPIKKAVGEDTPNNFSAMKEAVDIAAKEASNKKRKVVKKLKDEIVF</sequence>
<dbReference type="EMBL" id="QZAB01000133">
    <property type="protein sequence ID" value="RQD89918.1"/>
    <property type="molecule type" value="Genomic_DNA"/>
</dbReference>
<reference evidence="1 2" key="1">
    <citation type="submission" date="2018-08" db="EMBL/GenBank/DDBJ databases">
        <title>The metabolism and importance of syntrophic acetate oxidation coupled to methane or sulfide production in haloalkaline environments.</title>
        <authorList>
            <person name="Timmers P.H.A."/>
            <person name="Vavourakis C.D."/>
            <person name="Sorokin D.Y."/>
            <person name="Sinninghe Damste J.S."/>
            <person name="Muyzer G."/>
            <person name="Stams A.J.M."/>
            <person name="Plugge C.M."/>
        </authorList>
    </citation>
    <scope>NUCLEOTIDE SEQUENCE [LARGE SCALE GENOMIC DNA]</scope>
    <source>
        <strain evidence="1">MSAO_Arc3</strain>
    </source>
</reference>
<dbReference type="AlphaFoldDB" id="A0A3R7XIW4"/>
<gene>
    <name evidence="1" type="ORF">D5R95_01965</name>
</gene>
<name>A0A3R7XIW4_9EURY</name>
<dbReference type="Proteomes" id="UP000284763">
    <property type="component" value="Unassembled WGS sequence"/>
</dbReference>
<proteinExistence type="predicted"/>
<organism evidence="1 2">
    <name type="scientific">Methanosalsum natronophilum</name>
    <dbReference type="NCBI Taxonomy" id="768733"/>
    <lineage>
        <taxon>Archaea</taxon>
        <taxon>Methanobacteriati</taxon>
        <taxon>Methanobacteriota</taxon>
        <taxon>Stenosarchaea group</taxon>
        <taxon>Methanomicrobia</taxon>
        <taxon>Methanosarcinales</taxon>
        <taxon>Methanosarcinaceae</taxon>
        <taxon>Methanosalsum</taxon>
    </lineage>
</organism>